<evidence type="ECO:0000259" key="1">
    <source>
        <dbReference type="Pfam" id="PF08845"/>
    </source>
</evidence>
<organism evidence="2 3">
    <name type="scientific">Thalassomonas viridans</name>
    <dbReference type="NCBI Taxonomy" id="137584"/>
    <lineage>
        <taxon>Bacteria</taxon>
        <taxon>Pseudomonadati</taxon>
        <taxon>Pseudomonadota</taxon>
        <taxon>Gammaproteobacteria</taxon>
        <taxon>Alteromonadales</taxon>
        <taxon>Colwelliaceae</taxon>
        <taxon>Thalassomonas</taxon>
    </lineage>
</organism>
<dbReference type="InterPro" id="IPR014944">
    <property type="entry name" value="Toxin_SymE-like"/>
</dbReference>
<reference evidence="2 3" key="1">
    <citation type="journal article" date="2015" name="Genome Announc.">
        <title>Draft Genome Sequences of Marine Isolates of Thalassomonas viridans and Thalassomonas actiniarum.</title>
        <authorList>
            <person name="Olonade I."/>
            <person name="van Zyl L.J."/>
            <person name="Trindade M."/>
        </authorList>
    </citation>
    <scope>NUCLEOTIDE SEQUENCE [LARGE SCALE GENOMIC DNA]</scope>
    <source>
        <strain evidence="2 3">XOM25</strain>
    </source>
</reference>
<keyword evidence="3" id="KW-1185">Reference proteome</keyword>
<dbReference type="Proteomes" id="UP000032352">
    <property type="component" value="Chromosome"/>
</dbReference>
<protein>
    <submittedName>
        <fullName evidence="2">Type I addiction module toxin, SymE family</fullName>
    </submittedName>
</protein>
<dbReference type="RefSeq" id="WP_044838872.1">
    <property type="nucleotide sequence ID" value="NZ_CP059733.1"/>
</dbReference>
<proteinExistence type="predicted"/>
<dbReference type="KEGG" id="tvd:SG34_028395"/>
<evidence type="ECO:0000313" key="2">
    <source>
        <dbReference type="EMBL" id="WDE05168.1"/>
    </source>
</evidence>
<dbReference type="EMBL" id="CP059733">
    <property type="protein sequence ID" value="WDE05168.1"/>
    <property type="molecule type" value="Genomic_DNA"/>
</dbReference>
<sequence>MADSNHTPEPRPAKAKYPAPRQLTVLETIRGTAKRTREVGLHYVPVVLEPCVVLRGKWLNQAGFTAGQKVTVTAGQEGLMITPSLTSKALANL</sequence>
<dbReference type="GO" id="GO:0005737">
    <property type="term" value="C:cytoplasm"/>
    <property type="evidence" value="ECO:0007669"/>
    <property type="project" value="InterPro"/>
</dbReference>
<reference evidence="2 3" key="2">
    <citation type="journal article" date="2022" name="Mar. Drugs">
        <title>Bioassay-Guided Fractionation Leads to the Detection of Cholic Acid Generated by the Rare Thalassomonas sp.</title>
        <authorList>
            <person name="Pheiffer F."/>
            <person name="Schneider Y.K."/>
            <person name="Hansen E.H."/>
            <person name="Andersen J.H."/>
            <person name="Isaksson J."/>
            <person name="Busche T."/>
            <person name="R C."/>
            <person name="Kalinowski J."/>
            <person name="Zyl L.V."/>
            <person name="Trindade M."/>
        </authorList>
    </citation>
    <scope>NUCLEOTIDE SEQUENCE [LARGE SCALE GENOMIC DNA]</scope>
    <source>
        <strain evidence="2 3">XOM25</strain>
    </source>
</reference>
<dbReference type="AlphaFoldDB" id="A0AAE9Z4M0"/>
<accession>A0AAE9Z4M0</accession>
<dbReference type="GO" id="GO:0003723">
    <property type="term" value="F:RNA binding"/>
    <property type="evidence" value="ECO:0007669"/>
    <property type="project" value="InterPro"/>
</dbReference>
<name>A0AAE9Z4M0_9GAMM</name>
<dbReference type="GO" id="GO:0016788">
    <property type="term" value="F:hydrolase activity, acting on ester bonds"/>
    <property type="evidence" value="ECO:0007669"/>
    <property type="project" value="InterPro"/>
</dbReference>
<dbReference type="GO" id="GO:0016070">
    <property type="term" value="P:RNA metabolic process"/>
    <property type="evidence" value="ECO:0007669"/>
    <property type="project" value="InterPro"/>
</dbReference>
<dbReference type="Pfam" id="PF08845">
    <property type="entry name" value="SymE_toxin"/>
    <property type="match status" value="1"/>
</dbReference>
<evidence type="ECO:0000313" key="3">
    <source>
        <dbReference type="Proteomes" id="UP000032352"/>
    </source>
</evidence>
<feature type="domain" description="Toxin SymE-like" evidence="1">
    <location>
        <begin position="49"/>
        <end position="83"/>
    </location>
</feature>
<gene>
    <name evidence="2" type="ORF">SG34_028395</name>
</gene>